<name>A0A9D4KJ38_DREPO</name>
<dbReference type="EMBL" id="JAIWYP010000004">
    <property type="protein sequence ID" value="KAH3840483.1"/>
    <property type="molecule type" value="Genomic_DNA"/>
</dbReference>
<evidence type="ECO:0000313" key="1">
    <source>
        <dbReference type="EMBL" id="KAH3840483.1"/>
    </source>
</evidence>
<keyword evidence="2" id="KW-1185">Reference proteome</keyword>
<reference evidence="1" key="1">
    <citation type="journal article" date="2019" name="bioRxiv">
        <title>The Genome of the Zebra Mussel, Dreissena polymorpha: A Resource for Invasive Species Research.</title>
        <authorList>
            <person name="McCartney M.A."/>
            <person name="Auch B."/>
            <person name="Kono T."/>
            <person name="Mallez S."/>
            <person name="Zhang Y."/>
            <person name="Obille A."/>
            <person name="Becker A."/>
            <person name="Abrahante J.E."/>
            <person name="Garbe J."/>
            <person name="Badalamenti J.P."/>
            <person name="Herman A."/>
            <person name="Mangelson H."/>
            <person name="Liachko I."/>
            <person name="Sullivan S."/>
            <person name="Sone E.D."/>
            <person name="Koren S."/>
            <person name="Silverstein K.A.T."/>
            <person name="Beckman K.B."/>
            <person name="Gohl D.M."/>
        </authorList>
    </citation>
    <scope>NUCLEOTIDE SEQUENCE</scope>
    <source>
        <strain evidence="1">Duluth1</strain>
        <tissue evidence="1">Whole animal</tissue>
    </source>
</reference>
<sequence length="76" mass="8376">MRVIKYRGFFVCFTAQSNPLKKDPNGTTTLLIVDTSGKMAGDAMIQTEQFLDTFMAGKIIGKEMKACTGSMTTRKC</sequence>
<organism evidence="1 2">
    <name type="scientific">Dreissena polymorpha</name>
    <name type="common">Zebra mussel</name>
    <name type="synonym">Mytilus polymorpha</name>
    <dbReference type="NCBI Taxonomy" id="45954"/>
    <lineage>
        <taxon>Eukaryota</taxon>
        <taxon>Metazoa</taxon>
        <taxon>Spiralia</taxon>
        <taxon>Lophotrochozoa</taxon>
        <taxon>Mollusca</taxon>
        <taxon>Bivalvia</taxon>
        <taxon>Autobranchia</taxon>
        <taxon>Heteroconchia</taxon>
        <taxon>Euheterodonta</taxon>
        <taxon>Imparidentia</taxon>
        <taxon>Neoheterodontei</taxon>
        <taxon>Myida</taxon>
        <taxon>Dreissenoidea</taxon>
        <taxon>Dreissenidae</taxon>
        <taxon>Dreissena</taxon>
    </lineage>
</organism>
<proteinExistence type="predicted"/>
<gene>
    <name evidence="1" type="ORF">DPMN_113932</name>
</gene>
<dbReference type="AlphaFoldDB" id="A0A9D4KJ38"/>
<dbReference type="Proteomes" id="UP000828390">
    <property type="component" value="Unassembled WGS sequence"/>
</dbReference>
<accession>A0A9D4KJ38</accession>
<reference evidence="1" key="2">
    <citation type="submission" date="2020-11" db="EMBL/GenBank/DDBJ databases">
        <authorList>
            <person name="McCartney M.A."/>
            <person name="Auch B."/>
            <person name="Kono T."/>
            <person name="Mallez S."/>
            <person name="Becker A."/>
            <person name="Gohl D.M."/>
            <person name="Silverstein K.A.T."/>
            <person name="Koren S."/>
            <person name="Bechman K.B."/>
            <person name="Herman A."/>
            <person name="Abrahante J.E."/>
            <person name="Garbe J."/>
        </authorList>
    </citation>
    <scope>NUCLEOTIDE SEQUENCE</scope>
    <source>
        <strain evidence="1">Duluth1</strain>
        <tissue evidence="1">Whole animal</tissue>
    </source>
</reference>
<protein>
    <submittedName>
        <fullName evidence="1">Uncharacterized protein</fullName>
    </submittedName>
</protein>
<evidence type="ECO:0000313" key="2">
    <source>
        <dbReference type="Proteomes" id="UP000828390"/>
    </source>
</evidence>
<comment type="caution">
    <text evidence="1">The sequence shown here is derived from an EMBL/GenBank/DDBJ whole genome shotgun (WGS) entry which is preliminary data.</text>
</comment>